<name>A0A0H3AFX0_VIBC3</name>
<dbReference type="PATRIC" id="fig|345073.21.peg.856"/>
<evidence type="ECO:0000313" key="1">
    <source>
        <dbReference type="EMBL" id="ABQ19727.1"/>
    </source>
</evidence>
<reference evidence="1 2" key="1">
    <citation type="submission" date="2007-03" db="EMBL/GenBank/DDBJ databases">
        <authorList>
            <person name="Heidelberg J."/>
        </authorList>
    </citation>
    <scope>NUCLEOTIDE SEQUENCE [LARGE SCALE GENOMIC DNA]</scope>
    <source>
        <strain evidence="2">ATCC 39541 / Classical Ogawa 395 / O395</strain>
    </source>
</reference>
<accession>A0A0H3AFX0</accession>
<dbReference type="AlphaFoldDB" id="A0A0H3AFX0"/>
<dbReference type="Proteomes" id="UP000000249">
    <property type="component" value="Chromosome 1"/>
</dbReference>
<proteinExistence type="predicted"/>
<evidence type="ECO:0000313" key="2">
    <source>
        <dbReference type="Proteomes" id="UP000000249"/>
    </source>
</evidence>
<protein>
    <submittedName>
        <fullName evidence="1">Uncharacterized protein</fullName>
    </submittedName>
</protein>
<dbReference type="EMBL" id="CP000627">
    <property type="protein sequence ID" value="ABQ19727.1"/>
    <property type="molecule type" value="Genomic_DNA"/>
</dbReference>
<dbReference type="KEGG" id="vcr:VC395_0883"/>
<gene>
    <name evidence="1" type="ordered locus">VC0395_A0393</name>
</gene>
<dbReference type="KEGG" id="vco:VC0395_A0393"/>
<sequence>MSYDPFAQIFEQNDSLLSEDFAKTSAFDIKASVLMRENPN</sequence>
<organism evidence="1 2">
    <name type="scientific">Vibrio cholerae serotype O1 (strain ATCC 39541 / Classical Ogawa 395 / O395)</name>
    <dbReference type="NCBI Taxonomy" id="345073"/>
    <lineage>
        <taxon>Bacteria</taxon>
        <taxon>Pseudomonadati</taxon>
        <taxon>Pseudomonadota</taxon>
        <taxon>Gammaproteobacteria</taxon>
        <taxon>Vibrionales</taxon>
        <taxon>Vibrionaceae</taxon>
        <taxon>Vibrio</taxon>
    </lineage>
</organism>
<dbReference type="eggNOG" id="ENOG5031Q1Z">
    <property type="taxonomic scope" value="Bacteria"/>
</dbReference>